<dbReference type="Gene3D" id="3.40.50.11900">
    <property type="match status" value="1"/>
</dbReference>
<protein>
    <submittedName>
        <fullName evidence="6">CoA-substrate-specific enzyme activase, putative</fullName>
    </submittedName>
</protein>
<evidence type="ECO:0000313" key="6">
    <source>
        <dbReference type="EMBL" id="SDB29034.1"/>
    </source>
</evidence>
<evidence type="ECO:0000256" key="4">
    <source>
        <dbReference type="ARBA" id="ARBA00023014"/>
    </source>
</evidence>
<reference evidence="6 7" key="1">
    <citation type="submission" date="2016-10" db="EMBL/GenBank/DDBJ databases">
        <authorList>
            <person name="de Groot N.N."/>
        </authorList>
    </citation>
    <scope>NUCLEOTIDE SEQUENCE [LARGE SCALE GENOMIC DNA]</scope>
    <source>
        <strain evidence="6 7">DSM 3217</strain>
    </source>
</reference>
<dbReference type="InterPro" id="IPR043129">
    <property type="entry name" value="ATPase_NBD"/>
</dbReference>
<feature type="domain" description="ATPase BadF/BadG/BcrA/BcrD type" evidence="5">
    <location>
        <begin position="302"/>
        <end position="551"/>
    </location>
</feature>
<dbReference type="InterPro" id="IPR010327">
    <property type="entry name" value="FldB/FldC_alpha/beta"/>
</dbReference>
<gene>
    <name evidence="6" type="ORF">SAMN02910417_02170</name>
</gene>
<evidence type="ECO:0000256" key="2">
    <source>
        <dbReference type="ARBA" id="ARBA00022723"/>
    </source>
</evidence>
<proteinExistence type="predicted"/>
<keyword evidence="7" id="KW-1185">Reference proteome</keyword>
<dbReference type="InterPro" id="IPR051805">
    <property type="entry name" value="Dehydratase_Activator_Redct"/>
</dbReference>
<dbReference type="CDD" id="cd24036">
    <property type="entry name" value="ASKHA_NBD_BcrAD_BadFG_HgdC_HadI"/>
    <property type="match status" value="1"/>
</dbReference>
<dbReference type="InterPro" id="IPR008275">
    <property type="entry name" value="CoA_E_activase_dom"/>
</dbReference>
<dbReference type="PANTHER" id="PTHR32329">
    <property type="entry name" value="BIFUNCTIONAL PROTEIN [INCLUDES 2-HYDROXYACYL-COA DEHYDRATASE (N-TER) AND ITS ACTIVATOR DOMAIN (C_TERM)-RELATED"/>
    <property type="match status" value="1"/>
</dbReference>
<dbReference type="SUPFAM" id="SSF53067">
    <property type="entry name" value="Actin-like ATPase domain"/>
    <property type="match status" value="1"/>
</dbReference>
<keyword evidence="2" id="KW-0479">Metal-binding</keyword>
<evidence type="ECO:0000313" key="7">
    <source>
        <dbReference type="Proteomes" id="UP000199228"/>
    </source>
</evidence>
<organism evidence="6 7">
    <name type="scientific">Eubacterium oxidoreducens</name>
    <dbReference type="NCBI Taxonomy" id="1732"/>
    <lineage>
        <taxon>Bacteria</taxon>
        <taxon>Bacillati</taxon>
        <taxon>Bacillota</taxon>
        <taxon>Clostridia</taxon>
        <taxon>Eubacteriales</taxon>
        <taxon>Eubacteriaceae</taxon>
        <taxon>Eubacterium</taxon>
    </lineage>
</organism>
<keyword evidence="4" id="KW-0411">Iron-sulfur</keyword>
<comment type="cofactor">
    <cofactor evidence="1">
        <name>[4Fe-4S] cluster</name>
        <dbReference type="ChEBI" id="CHEBI:49883"/>
    </cofactor>
</comment>
<dbReference type="Pfam" id="PF01869">
    <property type="entry name" value="BcrAD_BadFG"/>
    <property type="match status" value="1"/>
</dbReference>
<keyword evidence="3" id="KW-0408">Iron</keyword>
<dbReference type="STRING" id="1732.SAMN02910417_02170"/>
<accession>A0A1G6C8B2</accession>
<dbReference type="OrthoDB" id="9778513at2"/>
<evidence type="ECO:0000259" key="5">
    <source>
        <dbReference type="Pfam" id="PF01869"/>
    </source>
</evidence>
<dbReference type="InterPro" id="IPR002731">
    <property type="entry name" value="ATPase_BadF"/>
</dbReference>
<dbReference type="AlphaFoldDB" id="A0A1G6C8B2"/>
<evidence type="ECO:0000256" key="1">
    <source>
        <dbReference type="ARBA" id="ARBA00001966"/>
    </source>
</evidence>
<sequence>MIGYLCKYAPVEVLSALGATMHQICPNVKSFPHADTLMHANQCSFVKAVVEDFMENDYEGLILTSCCDSTRRLYDALSSNFPDKFIYLLDLPRKVNDFSESLYLDEILAMIEAYGKFTDTSFSISEMEEALHRILSIQETSDCHPAHPTATIGLMGARPHPQIREMIAQQNIRIAFDLTCTGLIRQFPCKGQDVLKSYVHQLLNQMPCMRMINASNRQNYVRGFDGQLDGIVYHTIQFCDLYSYEYAAMKDDLAIPVLSMETDATTLSYGQVRTRMEAFFESISHKPSIQIMSKGTDTMYVLGIDSGSTSTNAVILDEKKQIVASYVTRTGAKATDSALRAVKEVLSLAHLKKEDLSRIISTGYGRVSLPFADDTITEITCHGKGAFFLNPSVRTILDIGGQDSKAIRLNDNGDVIDFVMNDKCAAGTGRFLEMMARSLEIDLASLGRLSLASKENLTISSMCSVFAESEVISLIAQNKETADIARGVVRSIASKSISLIKRINPAPGYMMTGGVAQNEGVVLELKEQLGEEIYLPPSPEIVGALGAAILGLEQ</sequence>
<dbReference type="Gene3D" id="3.30.420.40">
    <property type="match status" value="2"/>
</dbReference>
<dbReference type="GO" id="GO:0051536">
    <property type="term" value="F:iron-sulfur cluster binding"/>
    <property type="evidence" value="ECO:0007669"/>
    <property type="project" value="UniProtKB-KW"/>
</dbReference>
<dbReference type="NCBIfam" id="TIGR00241">
    <property type="entry name" value="CoA_E_activ"/>
    <property type="match status" value="1"/>
</dbReference>
<name>A0A1G6C8B2_EUBOX</name>
<dbReference type="Pfam" id="PF06050">
    <property type="entry name" value="HGD-D"/>
    <property type="match status" value="2"/>
</dbReference>
<dbReference type="Gene3D" id="3.40.50.11890">
    <property type="match status" value="1"/>
</dbReference>
<dbReference type="EMBL" id="FMXR01000016">
    <property type="protein sequence ID" value="SDB29034.1"/>
    <property type="molecule type" value="Genomic_DNA"/>
</dbReference>
<dbReference type="GO" id="GO:0046872">
    <property type="term" value="F:metal ion binding"/>
    <property type="evidence" value="ECO:0007669"/>
    <property type="project" value="UniProtKB-KW"/>
</dbReference>
<dbReference type="RefSeq" id="WP_090174382.1">
    <property type="nucleotide sequence ID" value="NZ_FMXR01000016.1"/>
</dbReference>
<dbReference type="PANTHER" id="PTHR32329:SF2">
    <property type="entry name" value="BIFUNCTIONAL PROTEIN [INCLUDES 2-HYDROXYACYL-COA DEHYDRATASE (N-TER) AND ITS ACTIVATOR DOMAIN (C_TERM)"/>
    <property type="match status" value="1"/>
</dbReference>
<evidence type="ECO:0000256" key="3">
    <source>
        <dbReference type="ARBA" id="ARBA00023004"/>
    </source>
</evidence>
<dbReference type="Proteomes" id="UP000199228">
    <property type="component" value="Unassembled WGS sequence"/>
</dbReference>